<comment type="caution">
    <text evidence="2">The sequence shown here is derived from an EMBL/GenBank/DDBJ whole genome shotgun (WGS) entry which is preliminary data.</text>
</comment>
<dbReference type="InterPro" id="IPR053154">
    <property type="entry name" value="c-di-AMP_regulator"/>
</dbReference>
<accession>A0A5C7FNG6</accession>
<dbReference type="EMBL" id="VOXD01000001">
    <property type="protein sequence ID" value="TXF91727.1"/>
    <property type="molecule type" value="Genomic_DNA"/>
</dbReference>
<keyword evidence="1" id="KW-0472">Membrane</keyword>
<evidence type="ECO:0000313" key="3">
    <source>
        <dbReference type="Proteomes" id="UP000321907"/>
    </source>
</evidence>
<keyword evidence="3" id="KW-1185">Reference proteome</keyword>
<gene>
    <name evidence="2" type="ORF">FUA23_00645</name>
</gene>
<dbReference type="Gene3D" id="2.170.120.30">
    <property type="match status" value="1"/>
</dbReference>
<dbReference type="RefSeq" id="WP_147928768.1">
    <property type="nucleotide sequence ID" value="NZ_VOXD01000001.1"/>
</dbReference>
<reference evidence="2 3" key="1">
    <citation type="submission" date="2019-08" db="EMBL/GenBank/DDBJ databases">
        <title>Lewinella sp. strain SSH13 Genome sequencing and assembly.</title>
        <authorList>
            <person name="Kim I."/>
        </authorList>
    </citation>
    <scope>NUCLEOTIDE SEQUENCE [LARGE SCALE GENOMIC DNA]</scope>
    <source>
        <strain evidence="2 3">SSH13</strain>
    </source>
</reference>
<organism evidence="2 3">
    <name type="scientific">Neolewinella aurantiaca</name>
    <dbReference type="NCBI Taxonomy" id="2602767"/>
    <lineage>
        <taxon>Bacteria</taxon>
        <taxon>Pseudomonadati</taxon>
        <taxon>Bacteroidota</taxon>
        <taxon>Saprospiria</taxon>
        <taxon>Saprospirales</taxon>
        <taxon>Lewinellaceae</taxon>
        <taxon>Neolewinella</taxon>
    </lineage>
</organism>
<proteinExistence type="predicted"/>
<dbReference type="Proteomes" id="UP000321907">
    <property type="component" value="Unassembled WGS sequence"/>
</dbReference>
<evidence type="ECO:0008006" key="4">
    <source>
        <dbReference type="Google" id="ProtNLM"/>
    </source>
</evidence>
<protein>
    <recommendedName>
        <fullName evidence="4">YbbR-like protein</fullName>
    </recommendedName>
</protein>
<keyword evidence="1" id="KW-1133">Transmembrane helix</keyword>
<evidence type="ECO:0000313" key="2">
    <source>
        <dbReference type="EMBL" id="TXF91727.1"/>
    </source>
</evidence>
<dbReference type="AlphaFoldDB" id="A0A5C7FNG6"/>
<dbReference type="Gene3D" id="2.170.120.40">
    <property type="entry name" value="YbbR-like domain"/>
    <property type="match status" value="1"/>
</dbReference>
<evidence type="ECO:0000256" key="1">
    <source>
        <dbReference type="SAM" id="Phobius"/>
    </source>
</evidence>
<dbReference type="PANTHER" id="PTHR37804:SF1">
    <property type="entry name" value="CDAA REGULATORY PROTEIN CDAR"/>
    <property type="match status" value="1"/>
</dbReference>
<dbReference type="PANTHER" id="PTHR37804">
    <property type="entry name" value="CDAA REGULATORY PROTEIN CDAR"/>
    <property type="match status" value="1"/>
</dbReference>
<keyword evidence="1" id="KW-0812">Transmembrane</keyword>
<sequence>MRSILRTLLSKNPLKEMADTDRKVLAICIGAAFVFWLILNLSRDYTINRQVPVSYLVDPERVLVGRMPDLLDATISGSGWNLLWETLRRDNLVLEVNVQNKENKRLTGTSLERELSRKLSSNEVSIALPGFESVPVLTTPKEGKRVPVVSRIKVTFAEGHLAISPPDIRPDSITVSGATDALEEISEWPTEALTFTEQNKTEARVVRLESPPEGITLSRTEVSYSLEIEAFIQETITVPVTLENGPEGKKYEYSPKTVDLIISLPQSAYGTVTADDFRLVADLTGLTAGESANSVPISVEQQPEVIKGLRFSPRVVEYYLVD</sequence>
<feature type="transmembrane region" description="Helical" evidence="1">
    <location>
        <begin position="24"/>
        <end position="42"/>
    </location>
</feature>
<dbReference type="OrthoDB" id="1115707at2"/>
<name>A0A5C7FNG6_9BACT</name>